<dbReference type="AlphaFoldDB" id="A0ABD3MHR6"/>
<feature type="region of interest" description="Disordered" evidence="1">
    <location>
        <begin position="363"/>
        <end position="389"/>
    </location>
</feature>
<evidence type="ECO:0000313" key="4">
    <source>
        <dbReference type="Proteomes" id="UP001530293"/>
    </source>
</evidence>
<evidence type="ECO:0000313" key="3">
    <source>
        <dbReference type="EMBL" id="KAL3761481.1"/>
    </source>
</evidence>
<gene>
    <name evidence="3" type="ORF">ACHAWU_006511</name>
</gene>
<proteinExistence type="predicted"/>
<protein>
    <submittedName>
        <fullName evidence="3">Uncharacterized protein</fullName>
    </submittedName>
</protein>
<keyword evidence="2" id="KW-0732">Signal</keyword>
<name>A0ABD3MHR6_9STRA</name>
<feature type="compositionally biased region" description="Acidic residues" evidence="1">
    <location>
        <begin position="379"/>
        <end position="389"/>
    </location>
</feature>
<feature type="signal peptide" evidence="2">
    <location>
        <begin position="1"/>
        <end position="21"/>
    </location>
</feature>
<sequence>MCNRLLQALLIALLRLALSSAAVHHNACGFHLPLESSYSTSNRRRCRIKTPKFPISSSASSSLEMVRNIDLPEALVFYGVESMMEPIHDNGIDDNLMVTCTLRSGIVRLLNECNEVGTAALLLCEEVDDECLTRTFQQAYERVSCSGDKWLQLQTSSGNDPAVHFRTLNSVFKSEVDDEYDNNLEFYKLGANGRSPSPAFILDSLRSVSIDPRGFGGSSGFGRGQWIEPRRCPMPARTVVFIAGDWISPGKEAVIGEEEHKSLVNDRCTAARAAGCRIIYVEQLPQQTQQQRTTTIQDDMSTMALCDAVIDTFGNDNPRDLQPITLDAISTPGDYWLNPPSPRDDLGNSVSVDEIIELFRSKREDSTSKSQDTSSNDASIEEVNEMSEDEINAILADLDGI</sequence>
<feature type="compositionally biased region" description="Polar residues" evidence="1">
    <location>
        <begin position="368"/>
        <end position="378"/>
    </location>
</feature>
<keyword evidence="4" id="KW-1185">Reference proteome</keyword>
<evidence type="ECO:0000256" key="2">
    <source>
        <dbReference type="SAM" id="SignalP"/>
    </source>
</evidence>
<feature type="chain" id="PRO_5044776272" evidence="2">
    <location>
        <begin position="22"/>
        <end position="401"/>
    </location>
</feature>
<organism evidence="3 4">
    <name type="scientific">Discostella pseudostelligera</name>
    <dbReference type="NCBI Taxonomy" id="259834"/>
    <lineage>
        <taxon>Eukaryota</taxon>
        <taxon>Sar</taxon>
        <taxon>Stramenopiles</taxon>
        <taxon>Ochrophyta</taxon>
        <taxon>Bacillariophyta</taxon>
        <taxon>Coscinodiscophyceae</taxon>
        <taxon>Thalassiosirophycidae</taxon>
        <taxon>Stephanodiscales</taxon>
        <taxon>Stephanodiscaceae</taxon>
        <taxon>Discostella</taxon>
    </lineage>
</organism>
<comment type="caution">
    <text evidence="3">The sequence shown here is derived from an EMBL/GenBank/DDBJ whole genome shotgun (WGS) entry which is preliminary data.</text>
</comment>
<reference evidence="3 4" key="1">
    <citation type="submission" date="2024-10" db="EMBL/GenBank/DDBJ databases">
        <title>Updated reference genomes for cyclostephanoid diatoms.</title>
        <authorList>
            <person name="Roberts W.R."/>
            <person name="Alverson A.J."/>
        </authorList>
    </citation>
    <scope>NUCLEOTIDE SEQUENCE [LARGE SCALE GENOMIC DNA]</scope>
    <source>
        <strain evidence="3 4">AJA232-27</strain>
    </source>
</reference>
<evidence type="ECO:0000256" key="1">
    <source>
        <dbReference type="SAM" id="MobiDB-lite"/>
    </source>
</evidence>
<dbReference type="Proteomes" id="UP001530293">
    <property type="component" value="Unassembled WGS sequence"/>
</dbReference>
<accession>A0ABD3MHR6</accession>
<dbReference type="EMBL" id="JALLBG020000149">
    <property type="protein sequence ID" value="KAL3761481.1"/>
    <property type="molecule type" value="Genomic_DNA"/>
</dbReference>